<organism evidence="1">
    <name type="scientific">marine sediment metagenome</name>
    <dbReference type="NCBI Taxonomy" id="412755"/>
    <lineage>
        <taxon>unclassified sequences</taxon>
        <taxon>metagenomes</taxon>
        <taxon>ecological metagenomes</taxon>
    </lineage>
</organism>
<evidence type="ECO:0000313" key="1">
    <source>
        <dbReference type="EMBL" id="GAI19674.1"/>
    </source>
</evidence>
<comment type="caution">
    <text evidence="1">The sequence shown here is derived from an EMBL/GenBank/DDBJ whole genome shotgun (WGS) entry which is preliminary data.</text>
</comment>
<sequence length="60" mass="6943">MKDLGVNELKFLFDQFPNLFPLVFQQYIIENENRLQDSSVVKVITLVKNKKDAISLSKVS</sequence>
<name>X1NLV6_9ZZZZ</name>
<accession>X1NLV6</accession>
<gene>
    <name evidence="1" type="ORF">S06H3_36908</name>
</gene>
<dbReference type="EMBL" id="BARV01022375">
    <property type="protein sequence ID" value="GAI19674.1"/>
    <property type="molecule type" value="Genomic_DNA"/>
</dbReference>
<feature type="non-terminal residue" evidence="1">
    <location>
        <position position="60"/>
    </location>
</feature>
<reference evidence="1" key="1">
    <citation type="journal article" date="2014" name="Front. Microbiol.">
        <title>High frequency of phylogenetically diverse reductive dehalogenase-homologous genes in deep subseafloor sedimentary metagenomes.</title>
        <authorList>
            <person name="Kawai M."/>
            <person name="Futagami T."/>
            <person name="Toyoda A."/>
            <person name="Takaki Y."/>
            <person name="Nishi S."/>
            <person name="Hori S."/>
            <person name="Arai W."/>
            <person name="Tsubouchi T."/>
            <person name="Morono Y."/>
            <person name="Uchiyama I."/>
            <person name="Ito T."/>
            <person name="Fujiyama A."/>
            <person name="Inagaki F."/>
            <person name="Takami H."/>
        </authorList>
    </citation>
    <scope>NUCLEOTIDE SEQUENCE</scope>
    <source>
        <strain evidence="1">Expedition CK06-06</strain>
    </source>
</reference>
<dbReference type="AlphaFoldDB" id="X1NLV6"/>
<protein>
    <submittedName>
        <fullName evidence="1">Uncharacterized protein</fullName>
    </submittedName>
</protein>
<proteinExistence type="predicted"/>